<dbReference type="SUPFAM" id="SSF55729">
    <property type="entry name" value="Acyl-CoA N-acyltransferases (Nat)"/>
    <property type="match status" value="1"/>
</dbReference>
<keyword evidence="4 7" id="KW-0812">Transmembrane</keyword>
<dbReference type="SUPFAM" id="SSF161111">
    <property type="entry name" value="Cation efflux protein transmembrane domain-like"/>
    <property type="match status" value="1"/>
</dbReference>
<dbReference type="InterPro" id="IPR000182">
    <property type="entry name" value="GNAT_dom"/>
</dbReference>
<dbReference type="Pfam" id="PF01545">
    <property type="entry name" value="Cation_efflux"/>
    <property type="match status" value="1"/>
</dbReference>
<evidence type="ECO:0000256" key="4">
    <source>
        <dbReference type="ARBA" id="ARBA00022692"/>
    </source>
</evidence>
<comment type="subcellular location">
    <subcellularLocation>
        <location evidence="1">Membrane</location>
        <topology evidence="1">Multi-pass membrane protein</topology>
    </subcellularLocation>
</comment>
<keyword evidence="5 7" id="KW-1133">Transmembrane helix</keyword>
<evidence type="ECO:0000256" key="5">
    <source>
        <dbReference type="ARBA" id="ARBA00022989"/>
    </source>
</evidence>
<dbReference type="Proteomes" id="UP000070483">
    <property type="component" value="Unassembled WGS sequence"/>
</dbReference>
<feature type="transmembrane region" description="Helical" evidence="7">
    <location>
        <begin position="246"/>
        <end position="265"/>
    </location>
</feature>
<dbReference type="NCBIfam" id="TIGR01297">
    <property type="entry name" value="CDF"/>
    <property type="match status" value="1"/>
</dbReference>
<dbReference type="PANTHER" id="PTHR43840">
    <property type="entry name" value="MITOCHONDRIAL METAL TRANSPORTER 1-RELATED"/>
    <property type="match status" value="1"/>
</dbReference>
<feature type="transmembrane region" description="Helical" evidence="7">
    <location>
        <begin position="178"/>
        <end position="194"/>
    </location>
</feature>
<keyword evidence="10" id="KW-1185">Reference proteome</keyword>
<dbReference type="GO" id="GO:0016020">
    <property type="term" value="C:membrane"/>
    <property type="evidence" value="ECO:0007669"/>
    <property type="project" value="UniProtKB-SubCell"/>
</dbReference>
<dbReference type="InterPro" id="IPR027469">
    <property type="entry name" value="Cation_efflux_TMD_sf"/>
</dbReference>
<comment type="caution">
    <text evidence="9">The sequence shown here is derived from an EMBL/GenBank/DDBJ whole genome shotgun (WGS) entry which is preliminary data.</text>
</comment>
<dbReference type="Pfam" id="PF00583">
    <property type="entry name" value="Acetyltransf_1"/>
    <property type="match status" value="1"/>
</dbReference>
<dbReference type="InterPro" id="IPR058533">
    <property type="entry name" value="Cation_efflux_TM"/>
</dbReference>
<evidence type="ECO:0000259" key="8">
    <source>
        <dbReference type="PROSITE" id="PS51186"/>
    </source>
</evidence>
<dbReference type="Gene3D" id="3.40.630.30">
    <property type="match status" value="1"/>
</dbReference>
<evidence type="ECO:0000256" key="6">
    <source>
        <dbReference type="ARBA" id="ARBA00023136"/>
    </source>
</evidence>
<dbReference type="Gene3D" id="3.30.70.1350">
    <property type="entry name" value="Cation efflux protein, cytoplasmic domain"/>
    <property type="match status" value="1"/>
</dbReference>
<dbReference type="InterPro" id="IPR036837">
    <property type="entry name" value="Cation_efflux_CTD_sf"/>
</dbReference>
<feature type="transmembrane region" description="Helical" evidence="7">
    <location>
        <begin position="137"/>
        <end position="158"/>
    </location>
</feature>
<evidence type="ECO:0000313" key="10">
    <source>
        <dbReference type="Proteomes" id="UP000070483"/>
    </source>
</evidence>
<dbReference type="STRING" id="157687.HMPREF3180_01469"/>
<sequence length="421" mass="48674">MNGGFTMKVVEWDRKENINKILIDILEIDPKFSFDKEKEDIYFLYNEEDLYGYAVLSLNDIAELKKIFILPKLRNNGYGTFFLKHIINWLTNKNFGSLIITNHKKMNNFLEKQRFIRTQDGYILNNLRERKKQEENMLFISKFAICVNIILAFLKIVAGKIFFSMSLLSDGLNSLSDLITNVLVIVGLKVGSNPEDKEHPFGHGKIESVFSVIIGTFIMITAFELIKDNFSKLISLSSENNLNITVIPIVVTILAILIKIFQLSFMKKRAKKYNNSLINSLLADYNTDIVISTSVLVGLFLSRIHPVFDTIVGFIVSIYIIKSGYELIKENSLILLDSQDDELIEKIRSEILQFKEIENAHDFRMTTSGKDIYVFADVRMDKNKTIEEAHEVTNRISKKIKHKYKNVKRVLIHIEPMYEDD</sequence>
<dbReference type="Gene3D" id="1.20.1510.10">
    <property type="entry name" value="Cation efflux protein transmembrane domain"/>
    <property type="match status" value="1"/>
</dbReference>
<dbReference type="PROSITE" id="PS51186">
    <property type="entry name" value="GNAT"/>
    <property type="match status" value="1"/>
</dbReference>
<evidence type="ECO:0000256" key="3">
    <source>
        <dbReference type="ARBA" id="ARBA00022448"/>
    </source>
</evidence>
<dbReference type="EMBL" id="LSDD01000104">
    <property type="protein sequence ID" value="KXB64139.1"/>
    <property type="molecule type" value="Genomic_DNA"/>
</dbReference>
<keyword evidence="6 7" id="KW-0472">Membrane</keyword>
<dbReference type="SUPFAM" id="SSF160240">
    <property type="entry name" value="Cation efflux protein cytoplasmic domain-like"/>
    <property type="match status" value="1"/>
</dbReference>
<dbReference type="InterPro" id="IPR027470">
    <property type="entry name" value="Cation_efflux_CTD"/>
</dbReference>
<evidence type="ECO:0000256" key="1">
    <source>
        <dbReference type="ARBA" id="ARBA00004141"/>
    </source>
</evidence>
<comment type="similarity">
    <text evidence="2">Belongs to the cation diffusion facilitator (CDF) transporter (TC 2.A.4) family.</text>
</comment>
<evidence type="ECO:0000313" key="9">
    <source>
        <dbReference type="EMBL" id="KXB64139.1"/>
    </source>
</evidence>
<protein>
    <submittedName>
        <fullName evidence="9">Cation diffusion facilitator family transporter</fullName>
    </submittedName>
</protein>
<organism evidence="9 10">
    <name type="scientific">Leptotrichia wadei</name>
    <dbReference type="NCBI Taxonomy" id="157687"/>
    <lineage>
        <taxon>Bacteria</taxon>
        <taxon>Fusobacteriati</taxon>
        <taxon>Fusobacteriota</taxon>
        <taxon>Fusobacteriia</taxon>
        <taxon>Fusobacteriales</taxon>
        <taxon>Leptotrichiaceae</taxon>
        <taxon>Leptotrichia</taxon>
    </lineage>
</organism>
<dbReference type="GO" id="GO:0016747">
    <property type="term" value="F:acyltransferase activity, transferring groups other than amino-acyl groups"/>
    <property type="evidence" value="ECO:0007669"/>
    <property type="project" value="InterPro"/>
</dbReference>
<keyword evidence="3" id="KW-0813">Transport</keyword>
<dbReference type="InterPro" id="IPR002524">
    <property type="entry name" value="Cation_efflux"/>
</dbReference>
<evidence type="ECO:0000256" key="2">
    <source>
        <dbReference type="ARBA" id="ARBA00008114"/>
    </source>
</evidence>
<dbReference type="InterPro" id="IPR050291">
    <property type="entry name" value="CDF_Transporter"/>
</dbReference>
<dbReference type="PANTHER" id="PTHR43840:SF15">
    <property type="entry name" value="MITOCHONDRIAL METAL TRANSPORTER 1-RELATED"/>
    <property type="match status" value="1"/>
</dbReference>
<proteinExistence type="inferred from homology"/>
<dbReference type="PATRIC" id="fig|157687.3.peg.1463"/>
<gene>
    <name evidence="9" type="ORF">HMPREF3180_01469</name>
</gene>
<dbReference type="AlphaFoldDB" id="A0A134A8U5"/>
<accession>A0A134A8U5</accession>
<evidence type="ECO:0000256" key="7">
    <source>
        <dbReference type="SAM" id="Phobius"/>
    </source>
</evidence>
<name>A0A134A8U5_9FUSO</name>
<reference evidence="10" key="1">
    <citation type="submission" date="2016-01" db="EMBL/GenBank/DDBJ databases">
        <authorList>
            <person name="Mitreva M."/>
            <person name="Pepin K.H."/>
            <person name="Mihindukulasuriya K.A."/>
            <person name="Fulton R."/>
            <person name="Fronick C."/>
            <person name="O'Laughlin M."/>
            <person name="Miner T."/>
            <person name="Herter B."/>
            <person name="Rosa B.A."/>
            <person name="Cordes M."/>
            <person name="Tomlinson C."/>
            <person name="Wollam A."/>
            <person name="Palsikar V.B."/>
            <person name="Mardis E.R."/>
            <person name="Wilson R.K."/>
        </authorList>
    </citation>
    <scope>NUCLEOTIDE SEQUENCE [LARGE SCALE GENOMIC DNA]</scope>
    <source>
        <strain evidence="10">KA00185</strain>
    </source>
</reference>
<dbReference type="Pfam" id="PF16916">
    <property type="entry name" value="ZT_dimer"/>
    <property type="match status" value="1"/>
</dbReference>
<dbReference type="GO" id="GO:0008324">
    <property type="term" value="F:monoatomic cation transmembrane transporter activity"/>
    <property type="evidence" value="ECO:0007669"/>
    <property type="project" value="InterPro"/>
</dbReference>
<dbReference type="InterPro" id="IPR016181">
    <property type="entry name" value="Acyl_CoA_acyltransferase"/>
</dbReference>
<dbReference type="CDD" id="cd04301">
    <property type="entry name" value="NAT_SF"/>
    <property type="match status" value="1"/>
</dbReference>
<feature type="domain" description="N-acetyltransferase" evidence="8">
    <location>
        <begin position="1"/>
        <end position="145"/>
    </location>
</feature>
<feature type="transmembrane region" description="Helical" evidence="7">
    <location>
        <begin position="206"/>
        <end position="226"/>
    </location>
</feature>